<accession>A0A8I1AMW1</accession>
<dbReference type="AlphaFoldDB" id="A0A8I1AMW1"/>
<dbReference type="Pfam" id="PF07963">
    <property type="entry name" value="N_methyl"/>
    <property type="match status" value="1"/>
</dbReference>
<gene>
    <name evidence="1" type="ORF">I9054_002165</name>
</gene>
<dbReference type="InterPro" id="IPR045584">
    <property type="entry name" value="Pilin-like"/>
</dbReference>
<dbReference type="Proteomes" id="UP000644140">
    <property type="component" value="Chromosome"/>
</dbReference>
<dbReference type="NCBIfam" id="TIGR02532">
    <property type="entry name" value="IV_pilin_GFxxxE"/>
    <property type="match status" value="1"/>
</dbReference>
<evidence type="ECO:0000313" key="1">
    <source>
        <dbReference type="EMBL" id="UUN98293.1"/>
    </source>
</evidence>
<proteinExistence type="predicted"/>
<name>A0A8I1AMW1_ACIBZ</name>
<dbReference type="Gene3D" id="3.30.700.10">
    <property type="entry name" value="Glycoprotein, Type 4 Pilin"/>
    <property type="match status" value="1"/>
</dbReference>
<sequence length="168" mass="18717">MQNNRGFTLIELIVTLIIISIVAIIAAPKIQDLTLKRKLERTSVDLEKILTQARSDAVVFRKKVTVNLNTAGKDSAQSKYWNIPSGQTLIFKTGECITDDKGKKSWGYSSTIPTLSKIVFLPQGNVENFPQNLEIQISSDSYTKYVYLTNFGKVTTTNKSNFDGDCTS</sequence>
<dbReference type="EMBL" id="CP092085">
    <property type="protein sequence ID" value="UUN98293.1"/>
    <property type="molecule type" value="Genomic_DNA"/>
</dbReference>
<protein>
    <submittedName>
        <fullName evidence="1">Prepilin-type N-terminal cleavage/methylation domain-containing protein</fullName>
    </submittedName>
</protein>
<evidence type="ECO:0000313" key="2">
    <source>
        <dbReference type="Proteomes" id="UP000644140"/>
    </source>
</evidence>
<dbReference type="InterPro" id="IPR012902">
    <property type="entry name" value="N_methyl_site"/>
</dbReference>
<dbReference type="SUPFAM" id="SSF54523">
    <property type="entry name" value="Pili subunits"/>
    <property type="match status" value="1"/>
</dbReference>
<dbReference type="RefSeq" id="WP_004826422.1">
    <property type="nucleotide sequence ID" value="NZ_BKMM01000002.1"/>
</dbReference>
<reference evidence="1" key="1">
    <citation type="submission" date="2022-02" db="EMBL/GenBank/DDBJ databases">
        <title>Characterization of Tn125 harboring carbapenem-resistant Acinetobacter bereziniae clinical isolates.</title>
        <authorList>
            <person name="Wong N.-K."/>
            <person name="Pan Q."/>
        </authorList>
    </citation>
    <scope>NUCLEOTIDE SEQUENCE</scope>
    <source>
        <strain evidence="1">GD03393</strain>
    </source>
</reference>
<organism evidence="1 2">
    <name type="scientific">Acinetobacter bereziniae</name>
    <name type="common">Acinetobacter genomosp. 10</name>
    <dbReference type="NCBI Taxonomy" id="106648"/>
    <lineage>
        <taxon>Bacteria</taxon>
        <taxon>Pseudomonadati</taxon>
        <taxon>Pseudomonadota</taxon>
        <taxon>Gammaproteobacteria</taxon>
        <taxon>Moraxellales</taxon>
        <taxon>Moraxellaceae</taxon>
        <taxon>Acinetobacter</taxon>
    </lineage>
</organism>
<dbReference type="PROSITE" id="PS00409">
    <property type="entry name" value="PROKAR_NTER_METHYL"/>
    <property type="match status" value="1"/>
</dbReference>